<dbReference type="InterPro" id="IPR050445">
    <property type="entry name" value="Bact_polysacc_biosynth/exp"/>
</dbReference>
<evidence type="ECO:0000256" key="4">
    <source>
        <dbReference type="ARBA" id="ARBA00022741"/>
    </source>
</evidence>
<dbReference type="GO" id="GO:0005886">
    <property type="term" value="C:plasma membrane"/>
    <property type="evidence" value="ECO:0007669"/>
    <property type="project" value="UniProtKB-ARBA"/>
</dbReference>
<comment type="similarity">
    <text evidence="1">Belongs to the CpsD/CapB family.</text>
</comment>
<dbReference type="EC" id="2.7.10.2" evidence="2"/>
<dbReference type="EMBL" id="JALXKZ020000006">
    <property type="protein sequence ID" value="MCV7628570.1"/>
    <property type="molecule type" value="Genomic_DNA"/>
</dbReference>
<dbReference type="GO" id="GO:0005524">
    <property type="term" value="F:ATP binding"/>
    <property type="evidence" value="ECO:0007669"/>
    <property type="project" value="UniProtKB-KW"/>
</dbReference>
<dbReference type="PANTHER" id="PTHR32309">
    <property type="entry name" value="TYROSINE-PROTEIN KINASE"/>
    <property type="match status" value="1"/>
</dbReference>
<dbReference type="NCBIfam" id="TIGR01007">
    <property type="entry name" value="eps_fam"/>
    <property type="match status" value="1"/>
</dbReference>
<evidence type="ECO:0000256" key="1">
    <source>
        <dbReference type="ARBA" id="ARBA00007316"/>
    </source>
</evidence>
<evidence type="ECO:0000256" key="8">
    <source>
        <dbReference type="ARBA" id="ARBA00051245"/>
    </source>
</evidence>
<evidence type="ECO:0000256" key="7">
    <source>
        <dbReference type="ARBA" id="ARBA00023137"/>
    </source>
</evidence>
<evidence type="ECO:0000313" key="11">
    <source>
        <dbReference type="Proteomes" id="UP001205867"/>
    </source>
</evidence>
<reference evidence="10" key="1">
    <citation type="submission" date="2023-06" db="EMBL/GenBank/DDBJ databases">
        <title>lsaBGC provides a comprehensive framework for evolutionary analysis of biosynthetic gene clusters within focal taxa.</title>
        <authorList>
            <person name="Salamzade R."/>
            <person name="Sandstrom S."/>
            <person name="Kalan L.R."/>
        </authorList>
    </citation>
    <scope>NUCLEOTIDE SEQUENCE</scope>
    <source>
        <strain evidence="10">P3-SID899</strain>
    </source>
</reference>
<comment type="catalytic activity">
    <reaction evidence="8">
        <text>L-tyrosyl-[protein] + ATP = O-phospho-L-tyrosyl-[protein] + ADP + H(+)</text>
        <dbReference type="Rhea" id="RHEA:10596"/>
        <dbReference type="Rhea" id="RHEA-COMP:10136"/>
        <dbReference type="Rhea" id="RHEA-COMP:20101"/>
        <dbReference type="ChEBI" id="CHEBI:15378"/>
        <dbReference type="ChEBI" id="CHEBI:30616"/>
        <dbReference type="ChEBI" id="CHEBI:46858"/>
        <dbReference type="ChEBI" id="CHEBI:61978"/>
        <dbReference type="ChEBI" id="CHEBI:456216"/>
        <dbReference type="EC" id="2.7.10.2"/>
    </reaction>
</comment>
<comment type="caution">
    <text evidence="10">The sequence shown here is derived from an EMBL/GenBank/DDBJ whole genome shotgun (WGS) entry which is preliminary data.</text>
</comment>
<dbReference type="FunFam" id="3.40.50.300:FF:000527">
    <property type="entry name" value="Tyrosine-protein kinase etk"/>
    <property type="match status" value="1"/>
</dbReference>
<dbReference type="Pfam" id="PF01656">
    <property type="entry name" value="CbiA"/>
    <property type="match status" value="1"/>
</dbReference>
<evidence type="ECO:0000259" key="9">
    <source>
        <dbReference type="Pfam" id="PF01656"/>
    </source>
</evidence>
<evidence type="ECO:0000256" key="6">
    <source>
        <dbReference type="ARBA" id="ARBA00022840"/>
    </source>
</evidence>
<feature type="domain" description="CobQ/CobB/MinD/ParA nucleotide binding" evidence="9">
    <location>
        <begin position="255"/>
        <end position="438"/>
    </location>
</feature>
<gene>
    <name evidence="10" type="ORF">M3A82_004335</name>
</gene>
<dbReference type="PANTHER" id="PTHR32309:SF13">
    <property type="entry name" value="FERRIC ENTEROBACTIN TRANSPORT PROTEIN FEPE"/>
    <property type="match status" value="1"/>
</dbReference>
<dbReference type="InterPro" id="IPR027417">
    <property type="entry name" value="P-loop_NTPase"/>
</dbReference>
<dbReference type="Proteomes" id="UP001205867">
    <property type="component" value="Unassembled WGS sequence"/>
</dbReference>
<sequence length="453" mass="48090">MGVLATAVWAAVQTPRYTSTTSAVVSIGAGENIGVALTADNLAKSKAQQYAELGDSRALAESVVQELSFSLSVEDALEATGVESTRNGALLEISAEESTAQRAQELSQAWTQALAERVQDLESSDTAPGSSIISVEILADANLPASPSWPNIPLVLALGAGTGLLIGLGYALARHLLDNRIRSSAMIEERYGLSILGTIPQVERSKKDTAGARARIFVDRQAETHNRATFRTTEAFKELRTNIDFLRPDDAPQVITVTSAHPGEGKSSIVANLAVTLAQAGRDVVLIDADLRRPVLSETLGLVGDVGVTDVMLGRATVRDVAQTVVDLPNLSFIGTGRIPPNPSEILGSDRFHDMVRSLADNALVLIDAPPLLPVTDGAILARRFDGCVLVVSAGRSTVDELDKAISNVQNIDGDILGVVLNRVPARGAEAASYQYYGQTYYGREDPTPTREQ</sequence>
<evidence type="ECO:0000313" key="10">
    <source>
        <dbReference type="EMBL" id="MCV7628570.1"/>
    </source>
</evidence>
<dbReference type="CDD" id="cd05387">
    <property type="entry name" value="BY-kinase"/>
    <property type="match status" value="1"/>
</dbReference>
<evidence type="ECO:0000256" key="5">
    <source>
        <dbReference type="ARBA" id="ARBA00022777"/>
    </source>
</evidence>
<evidence type="ECO:0000256" key="2">
    <source>
        <dbReference type="ARBA" id="ARBA00011903"/>
    </source>
</evidence>
<dbReference type="AlphaFoldDB" id="A0AAP3EU12"/>
<dbReference type="GO" id="GO:0042802">
    <property type="term" value="F:identical protein binding"/>
    <property type="evidence" value="ECO:0007669"/>
    <property type="project" value="UniProtKB-ARBA"/>
</dbReference>
<evidence type="ECO:0000256" key="3">
    <source>
        <dbReference type="ARBA" id="ARBA00022679"/>
    </source>
</evidence>
<keyword evidence="4" id="KW-0547">Nucleotide-binding</keyword>
<dbReference type="Gene3D" id="3.40.50.300">
    <property type="entry name" value="P-loop containing nucleotide triphosphate hydrolases"/>
    <property type="match status" value="1"/>
</dbReference>
<proteinExistence type="inferred from homology"/>
<name>A0AAP3EU12_MICLU</name>
<dbReference type="InterPro" id="IPR005702">
    <property type="entry name" value="Wzc-like_C"/>
</dbReference>
<keyword evidence="6" id="KW-0067">ATP-binding</keyword>
<dbReference type="SUPFAM" id="SSF52540">
    <property type="entry name" value="P-loop containing nucleoside triphosphate hydrolases"/>
    <property type="match status" value="1"/>
</dbReference>
<protein>
    <recommendedName>
        <fullName evidence="2">non-specific protein-tyrosine kinase</fullName>
        <ecNumber evidence="2">2.7.10.2</ecNumber>
    </recommendedName>
</protein>
<keyword evidence="7" id="KW-0829">Tyrosine-protein kinase</keyword>
<keyword evidence="5" id="KW-0418">Kinase</keyword>
<dbReference type="GO" id="GO:0004715">
    <property type="term" value="F:non-membrane spanning protein tyrosine kinase activity"/>
    <property type="evidence" value="ECO:0007669"/>
    <property type="project" value="UniProtKB-EC"/>
</dbReference>
<keyword evidence="3 10" id="KW-0808">Transferase</keyword>
<dbReference type="InterPro" id="IPR002586">
    <property type="entry name" value="CobQ/CobB/MinD/ParA_Nub-bd_dom"/>
</dbReference>
<accession>A0AAP3EU12</accession>
<organism evidence="10 11">
    <name type="scientific">Micrococcus luteus</name>
    <name type="common">Micrococcus lysodeikticus</name>
    <dbReference type="NCBI Taxonomy" id="1270"/>
    <lineage>
        <taxon>Bacteria</taxon>
        <taxon>Bacillati</taxon>
        <taxon>Actinomycetota</taxon>
        <taxon>Actinomycetes</taxon>
        <taxon>Micrococcales</taxon>
        <taxon>Micrococcaceae</taxon>
        <taxon>Micrococcus</taxon>
    </lineage>
</organism>